<dbReference type="KEGG" id="taer:GT409_13445"/>
<dbReference type="AlphaFoldDB" id="A0A6P1M737"/>
<reference evidence="3 4" key="1">
    <citation type="submission" date="2020-01" db="EMBL/GenBank/DDBJ databases">
        <title>Ponticoccus aerotolerans gen. nov., sp. nov., an anaerobic bacterium and proposal of Ponticoccusceae fam. nov., Ponticoccusles ord. nov. and Ponticoccuse classis nov. in the phylum Kiritimatiellaeota.</title>
        <authorList>
            <person name="Zhou L.Y."/>
            <person name="Du Z.J."/>
        </authorList>
    </citation>
    <scope>NUCLEOTIDE SEQUENCE [LARGE SCALE GENOMIC DNA]</scope>
    <source>
        <strain evidence="3 4">S-5007</strain>
    </source>
</reference>
<dbReference type="Pfam" id="PF03099">
    <property type="entry name" value="BPL_LplA_LipB"/>
    <property type="match status" value="1"/>
</dbReference>
<proteinExistence type="predicted"/>
<evidence type="ECO:0000313" key="3">
    <source>
        <dbReference type="EMBL" id="QHI70400.1"/>
    </source>
</evidence>
<evidence type="ECO:0000256" key="1">
    <source>
        <dbReference type="ARBA" id="ARBA00022598"/>
    </source>
</evidence>
<dbReference type="PROSITE" id="PS51733">
    <property type="entry name" value="BPL_LPL_CATALYTIC"/>
    <property type="match status" value="1"/>
</dbReference>
<keyword evidence="1 3" id="KW-0436">Ligase</keyword>
<dbReference type="CDD" id="cd16442">
    <property type="entry name" value="BPL"/>
    <property type="match status" value="1"/>
</dbReference>
<dbReference type="GO" id="GO:0005737">
    <property type="term" value="C:cytoplasm"/>
    <property type="evidence" value="ECO:0007669"/>
    <property type="project" value="TreeGrafter"/>
</dbReference>
<evidence type="ECO:0000259" key="2">
    <source>
        <dbReference type="PROSITE" id="PS51733"/>
    </source>
</evidence>
<gene>
    <name evidence="3" type="ORF">GT409_13445</name>
</gene>
<dbReference type="InterPro" id="IPR045864">
    <property type="entry name" value="aa-tRNA-synth_II/BPL/LPL"/>
</dbReference>
<keyword evidence="4" id="KW-1185">Reference proteome</keyword>
<dbReference type="SUPFAM" id="SSF55681">
    <property type="entry name" value="Class II aaRS and biotin synthetases"/>
    <property type="match status" value="1"/>
</dbReference>
<dbReference type="InterPro" id="IPR004408">
    <property type="entry name" value="Biotin_CoA_COase_ligase"/>
</dbReference>
<dbReference type="Proteomes" id="UP000464954">
    <property type="component" value="Chromosome"/>
</dbReference>
<name>A0A6P1M737_9BACT</name>
<feature type="domain" description="BPL/LPL catalytic" evidence="2">
    <location>
        <begin position="1"/>
        <end position="174"/>
    </location>
</feature>
<protein>
    <submittedName>
        <fullName evidence="3">Biotin--[acetyl-CoA-carboxylase] ligase</fullName>
        <ecNumber evidence="3">6.3.4.15</ecNumber>
    </submittedName>
</protein>
<dbReference type="EMBL" id="CP047593">
    <property type="protein sequence ID" value="QHI70400.1"/>
    <property type="molecule type" value="Genomic_DNA"/>
</dbReference>
<dbReference type="RefSeq" id="WP_160629577.1">
    <property type="nucleotide sequence ID" value="NZ_CP047593.1"/>
</dbReference>
<dbReference type="Gene3D" id="2.30.30.100">
    <property type="match status" value="1"/>
</dbReference>
<accession>A0A6P1M737</accession>
<dbReference type="Gene3D" id="3.30.930.10">
    <property type="entry name" value="Bira Bifunctional Protein, Domain 2"/>
    <property type="match status" value="1"/>
</dbReference>
<dbReference type="InterPro" id="IPR004143">
    <property type="entry name" value="BPL_LPL_catalytic"/>
</dbReference>
<dbReference type="PANTHER" id="PTHR12835">
    <property type="entry name" value="BIOTIN PROTEIN LIGASE"/>
    <property type="match status" value="1"/>
</dbReference>
<dbReference type="EC" id="6.3.4.15" evidence="3"/>
<evidence type="ECO:0000313" key="4">
    <source>
        <dbReference type="Proteomes" id="UP000464954"/>
    </source>
</evidence>
<organism evidence="3 4">
    <name type="scientific">Tichowtungia aerotolerans</name>
    <dbReference type="NCBI Taxonomy" id="2697043"/>
    <lineage>
        <taxon>Bacteria</taxon>
        <taxon>Pseudomonadati</taxon>
        <taxon>Kiritimatiellota</taxon>
        <taxon>Tichowtungiia</taxon>
        <taxon>Tichowtungiales</taxon>
        <taxon>Tichowtungiaceae</taxon>
        <taxon>Tichowtungia</taxon>
    </lineage>
</organism>
<dbReference type="PANTHER" id="PTHR12835:SF5">
    <property type="entry name" value="BIOTIN--PROTEIN LIGASE"/>
    <property type="match status" value="1"/>
</dbReference>
<sequence length="237" mass="25604">MKFCLRWYDRLPSTNTFLKELLEVDSQLPSGTVVATREQTHGRGRRGRSWLASANENLTFSFLLLGSCEPQKLPAAAMAAAVAVAELLTQEGISADLKWPNDVLVNGRKICGILSEGVPGGIIVGIGLNVNMQNAGHIDQPATSMLIESGSRHSLDELLEKLLPILSGRLDEWAQGGFSRVRKKWEAHVPNIGKMISVRDGDAFREGLLAGFGENGELLLQDQSGTVSPVWAGDVSS</sequence>
<dbReference type="NCBIfam" id="TIGR00121">
    <property type="entry name" value="birA_ligase"/>
    <property type="match status" value="1"/>
</dbReference>
<dbReference type="GO" id="GO:0004077">
    <property type="term" value="F:biotin--[biotin carboxyl-carrier protein] ligase activity"/>
    <property type="evidence" value="ECO:0007669"/>
    <property type="project" value="UniProtKB-EC"/>
</dbReference>